<protein>
    <recommendedName>
        <fullName evidence="1">DUF5000 domain-containing protein</fullName>
    </recommendedName>
</protein>
<sequence>MKKILFVLFCCTVLATWYGCQKDHAKDYKKFLGDHEVVYTGAAQGAIVQSGNLRLGLKWKASSDPSIVKYVVYYNNNADSVVVNTDSKTDSVSTVINNLAEYTYSFTIYSFDAKGNKSIPYEVNNAKVYGPIYTATLLNRGYDATTPYTFTDDGYLKLNFITPDTINVGTTISYTDKNGESVQKVLSGDSTSITIKDYRIGTPITYNSSYIPVRNALDVFKAQKNDVFPTINSIIQCDKSLFKESPLPNDMGLYSGDTKVSNLWNGSTTPQAYPNIFHSDDHDYLPRTITFDMGRVYKHLTSIEEIGRNCCNNPDDFEVWGITDITNAATTKASNDPGWTAEAISKGWKLLKEVKRNDDGAAPFKVDFDANVAPARYIRIRVLHNANGDNRNVNMSQITFWASMLN</sequence>
<proteinExistence type="predicted"/>
<gene>
    <name evidence="2" type="ORF">DEO27_017305</name>
</gene>
<feature type="domain" description="DUF5000" evidence="1">
    <location>
        <begin position="264"/>
        <end position="401"/>
    </location>
</feature>
<organism evidence="2 3">
    <name type="scientific">Mucilaginibacter rubeus</name>
    <dbReference type="NCBI Taxonomy" id="2027860"/>
    <lineage>
        <taxon>Bacteria</taxon>
        <taxon>Pseudomonadati</taxon>
        <taxon>Bacteroidota</taxon>
        <taxon>Sphingobacteriia</taxon>
        <taxon>Sphingobacteriales</taxon>
        <taxon>Sphingobacteriaceae</taxon>
        <taxon>Mucilaginibacter</taxon>
    </lineage>
</organism>
<dbReference type="EMBL" id="CP043450">
    <property type="protein sequence ID" value="QEM11710.1"/>
    <property type="molecule type" value="Genomic_DNA"/>
</dbReference>
<dbReference type="Gene3D" id="2.60.40.10">
    <property type="entry name" value="Immunoglobulins"/>
    <property type="match status" value="1"/>
</dbReference>
<dbReference type="RefSeq" id="WP_112567633.1">
    <property type="nucleotide sequence ID" value="NZ_CP043450.1"/>
</dbReference>
<dbReference type="Pfam" id="PF16391">
    <property type="entry name" value="DUF5000"/>
    <property type="match status" value="1"/>
</dbReference>
<dbReference type="Gene3D" id="2.60.120.260">
    <property type="entry name" value="Galactose-binding domain-like"/>
    <property type="match status" value="1"/>
</dbReference>
<evidence type="ECO:0000259" key="1">
    <source>
        <dbReference type="Pfam" id="PF16391"/>
    </source>
</evidence>
<keyword evidence="3" id="KW-1185">Reference proteome</keyword>
<dbReference type="InterPro" id="IPR036116">
    <property type="entry name" value="FN3_sf"/>
</dbReference>
<name>A0A5C1I353_9SPHI</name>
<dbReference type="Proteomes" id="UP000251402">
    <property type="component" value="Chromosome"/>
</dbReference>
<dbReference type="Pfam" id="PF16389">
    <property type="entry name" value="DUF4998"/>
    <property type="match status" value="1"/>
</dbReference>
<reference evidence="2" key="1">
    <citation type="submission" date="2019-08" db="EMBL/GenBank/DDBJ databases">
        <title>Comparative genome analysis confer to the adaptation heavy metal polluted environment.</title>
        <authorList>
            <person name="Li Y."/>
        </authorList>
    </citation>
    <scope>NUCLEOTIDE SEQUENCE [LARGE SCALE GENOMIC DNA]</scope>
    <source>
        <strain evidence="2">P1</strain>
    </source>
</reference>
<dbReference type="SUPFAM" id="SSF49265">
    <property type="entry name" value="Fibronectin type III"/>
    <property type="match status" value="1"/>
</dbReference>
<evidence type="ECO:0000313" key="3">
    <source>
        <dbReference type="Proteomes" id="UP000251402"/>
    </source>
</evidence>
<dbReference type="PROSITE" id="PS51257">
    <property type="entry name" value="PROKAR_LIPOPROTEIN"/>
    <property type="match status" value="1"/>
</dbReference>
<dbReference type="InterPro" id="IPR013783">
    <property type="entry name" value="Ig-like_fold"/>
</dbReference>
<dbReference type="AlphaFoldDB" id="A0A5C1I353"/>
<dbReference type="InterPro" id="IPR032164">
    <property type="entry name" value="DUF5000"/>
</dbReference>
<dbReference type="KEGG" id="mrub:DEO27_017305"/>
<evidence type="ECO:0000313" key="2">
    <source>
        <dbReference type="EMBL" id="QEM11710.1"/>
    </source>
</evidence>
<accession>A0A5C1I353</accession>
<dbReference type="OrthoDB" id="1312186at2"/>